<evidence type="ECO:0000313" key="1">
    <source>
        <dbReference type="EMBL" id="PIL29493.1"/>
    </source>
</evidence>
<proteinExistence type="predicted"/>
<dbReference type="InterPro" id="IPR009003">
    <property type="entry name" value="Peptidase_S1_PA"/>
</dbReference>
<organism evidence="1 2">
    <name type="scientific">Ganoderma sinense ZZ0214-1</name>
    <dbReference type="NCBI Taxonomy" id="1077348"/>
    <lineage>
        <taxon>Eukaryota</taxon>
        <taxon>Fungi</taxon>
        <taxon>Dikarya</taxon>
        <taxon>Basidiomycota</taxon>
        <taxon>Agaricomycotina</taxon>
        <taxon>Agaricomycetes</taxon>
        <taxon>Polyporales</taxon>
        <taxon>Polyporaceae</taxon>
        <taxon>Ganoderma</taxon>
    </lineage>
</organism>
<dbReference type="AlphaFoldDB" id="A0A2G8S6U1"/>
<reference evidence="1 2" key="1">
    <citation type="journal article" date="2015" name="Sci. Rep.">
        <title>Chromosome-level genome map provides insights into diverse defense mechanisms in the medicinal fungus Ganoderma sinense.</title>
        <authorList>
            <person name="Zhu Y."/>
            <person name="Xu J."/>
            <person name="Sun C."/>
            <person name="Zhou S."/>
            <person name="Xu H."/>
            <person name="Nelson D.R."/>
            <person name="Qian J."/>
            <person name="Song J."/>
            <person name="Luo H."/>
            <person name="Xiang L."/>
            <person name="Li Y."/>
            <person name="Xu Z."/>
            <person name="Ji A."/>
            <person name="Wang L."/>
            <person name="Lu S."/>
            <person name="Hayward A."/>
            <person name="Sun W."/>
            <person name="Li X."/>
            <person name="Schwartz D.C."/>
            <person name="Wang Y."/>
            <person name="Chen S."/>
        </authorList>
    </citation>
    <scope>NUCLEOTIDE SEQUENCE [LARGE SCALE GENOMIC DNA]</scope>
    <source>
        <strain evidence="1 2">ZZ0214-1</strain>
    </source>
</reference>
<comment type="caution">
    <text evidence="1">The sequence shown here is derived from an EMBL/GenBank/DDBJ whole genome shotgun (WGS) entry which is preliminary data.</text>
</comment>
<dbReference type="STRING" id="1077348.A0A2G8S6U1"/>
<accession>A0A2G8S6U1</accession>
<dbReference type="OrthoDB" id="3215905at2759"/>
<keyword evidence="2" id="KW-1185">Reference proteome</keyword>
<protein>
    <submittedName>
        <fullName evidence="1">Uncharacterized protein</fullName>
    </submittedName>
</protein>
<evidence type="ECO:0000313" key="2">
    <source>
        <dbReference type="Proteomes" id="UP000230002"/>
    </source>
</evidence>
<dbReference type="SUPFAM" id="SSF50494">
    <property type="entry name" value="Trypsin-like serine proteases"/>
    <property type="match status" value="1"/>
</dbReference>
<gene>
    <name evidence="1" type="ORF">GSI_08435</name>
</gene>
<dbReference type="Proteomes" id="UP000230002">
    <property type="component" value="Unassembled WGS sequence"/>
</dbReference>
<dbReference type="EMBL" id="AYKW01000022">
    <property type="protein sequence ID" value="PIL29493.1"/>
    <property type="molecule type" value="Genomic_DNA"/>
</dbReference>
<sequence>MRSIEEITAALSPLQPSPLSRDEILCFFAYLPASPLLIARTGAPWKPIPLTTQWYVPYKRELRPVGEHPIAAPGVWENHVGPALLAVLDQENVQWNTIDVHRIHYIEFDHEAPFPVVVCIGVKFGLLTGQDGARVAERCQAVLDDFGLADVEVAIKASERFQLAAPAFEEPGEWIRPEKDPMAKSRMPFTFCVGFPLSNQARPGVQGSGGFFFTNGEDTSKVYLVTARHAVIETTTREKNTVYDHNSSARPRRQDVTLFNEQSILDHMQTIRAELGSQSIDAEVYQRQVEYMQGKLNDKMQAGADRIPIALIRHQDTLERAQESMVALETFYADAAKLYLSDLGRLLGFVSYAPPIGFSVGEHKYTEDVAIIELDANKIDPSTFRPNVLDIGSERSLGDLTAMMGPRGSRGEDRASPIPFPFPFPLERLLELRGGIVPDAELRAPQQKDFNDDPCLMVLKRGAASGVTTGRLNNVPSYTRTYWADGTSDVSMEWPIFGYLHEKHKYARSFSERGDSGAVVVDGAGRIAGILTSAAGLNDPSVKNRTSPLDDEANVTYMMAADFIRDQMLTRGVDMNVNFTL</sequence>
<name>A0A2G8S6U1_9APHY</name>